<keyword evidence="2" id="KW-1185">Reference proteome</keyword>
<gene>
    <name evidence="1" type="ORF">AXG93_3661s1270</name>
</gene>
<organism evidence="1 2">
    <name type="scientific">Marchantia polymorpha subsp. ruderalis</name>
    <dbReference type="NCBI Taxonomy" id="1480154"/>
    <lineage>
        <taxon>Eukaryota</taxon>
        <taxon>Viridiplantae</taxon>
        <taxon>Streptophyta</taxon>
        <taxon>Embryophyta</taxon>
        <taxon>Marchantiophyta</taxon>
        <taxon>Marchantiopsida</taxon>
        <taxon>Marchantiidae</taxon>
        <taxon>Marchantiales</taxon>
        <taxon>Marchantiaceae</taxon>
        <taxon>Marchantia</taxon>
    </lineage>
</organism>
<dbReference type="AlphaFoldDB" id="A0A176VLA1"/>
<sequence length="155" mass="16586">MGLVSASRYELQTRINASPSLPEDRRLGSSIPSTSPFGSSLIVGRRFNVVNEYPAESLALCPEGNPNSAVFYRNGTVKITGNFVAANIGVCSTQESQYGVPPTTTISYKVYGDMVVFKVQDRVASALRVFNENKKIVSVGLSGYSVSQLTNVGPA</sequence>
<proteinExistence type="predicted"/>
<name>A0A176VLA1_MARPO</name>
<accession>A0A176VLA1</accession>
<evidence type="ECO:0000313" key="1">
    <source>
        <dbReference type="EMBL" id="OAE21102.1"/>
    </source>
</evidence>
<evidence type="ECO:0000313" key="2">
    <source>
        <dbReference type="Proteomes" id="UP000077202"/>
    </source>
</evidence>
<comment type="caution">
    <text evidence="1">The sequence shown here is derived from an EMBL/GenBank/DDBJ whole genome shotgun (WGS) entry which is preliminary data.</text>
</comment>
<dbReference type="Proteomes" id="UP000077202">
    <property type="component" value="Unassembled WGS sequence"/>
</dbReference>
<reference evidence="1" key="1">
    <citation type="submission" date="2016-03" db="EMBL/GenBank/DDBJ databases">
        <title>Mechanisms controlling the formation of the plant cell surface in tip-growing cells are functionally conserved among land plants.</title>
        <authorList>
            <person name="Honkanen S."/>
            <person name="Jones V.A."/>
            <person name="Morieri G."/>
            <person name="Champion C."/>
            <person name="Hetherington A.J."/>
            <person name="Kelly S."/>
            <person name="Saint-Marcoux D."/>
            <person name="Proust H."/>
            <person name="Prescott H."/>
            <person name="Dolan L."/>
        </authorList>
    </citation>
    <scope>NUCLEOTIDE SEQUENCE [LARGE SCALE GENOMIC DNA]</scope>
    <source>
        <tissue evidence="1">Whole gametophyte</tissue>
    </source>
</reference>
<dbReference type="EMBL" id="LVLJ01003529">
    <property type="protein sequence ID" value="OAE21102.1"/>
    <property type="molecule type" value="Genomic_DNA"/>
</dbReference>
<protein>
    <submittedName>
        <fullName evidence="1">Uncharacterized protein</fullName>
    </submittedName>
</protein>